<gene>
    <name evidence="7 11" type="primary">zwf</name>
    <name evidence="11" type="ORF">ISP14_12585</name>
</gene>
<evidence type="ECO:0000256" key="7">
    <source>
        <dbReference type="HAMAP-Rule" id="MF_00966"/>
    </source>
</evidence>
<organism evidence="11 12">
    <name type="scientific">Dyella agri</name>
    <dbReference type="NCBI Taxonomy" id="1926869"/>
    <lineage>
        <taxon>Bacteria</taxon>
        <taxon>Pseudomonadati</taxon>
        <taxon>Pseudomonadota</taxon>
        <taxon>Gammaproteobacteria</taxon>
        <taxon>Lysobacterales</taxon>
        <taxon>Rhodanobacteraceae</taxon>
        <taxon>Dyella</taxon>
    </lineage>
</organism>
<keyword evidence="12" id="KW-1185">Reference proteome</keyword>
<dbReference type="Pfam" id="PF00479">
    <property type="entry name" value="G6PD_N"/>
    <property type="match status" value="1"/>
</dbReference>
<comment type="function">
    <text evidence="7">Catalyzes the oxidation of glucose 6-phosphate to 6-phosphogluconolactone.</text>
</comment>
<keyword evidence="5 7" id="KW-0560">Oxidoreductase</keyword>
<dbReference type="Gene3D" id="3.30.360.10">
    <property type="entry name" value="Dihydrodipicolinate Reductase, domain 2"/>
    <property type="match status" value="1"/>
</dbReference>
<dbReference type="EMBL" id="JADIKL010000006">
    <property type="protein sequence ID" value="MFK2931627.1"/>
    <property type="molecule type" value="Genomic_DNA"/>
</dbReference>
<dbReference type="InterPro" id="IPR022675">
    <property type="entry name" value="G6P_DH_C"/>
</dbReference>
<dbReference type="Gene3D" id="3.40.50.720">
    <property type="entry name" value="NAD(P)-binding Rossmann-like Domain"/>
    <property type="match status" value="1"/>
</dbReference>
<feature type="domain" description="Glucose-6-phosphate dehydrogenase C-terminal" evidence="10">
    <location>
        <begin position="185"/>
        <end position="455"/>
    </location>
</feature>
<evidence type="ECO:0000256" key="3">
    <source>
        <dbReference type="ARBA" id="ARBA00022526"/>
    </source>
</evidence>
<feature type="binding site" evidence="7">
    <location>
        <position position="321"/>
    </location>
    <ligand>
        <name>substrate</name>
    </ligand>
</feature>
<dbReference type="NCBIfam" id="TIGR00871">
    <property type="entry name" value="zwf"/>
    <property type="match status" value="1"/>
</dbReference>
<dbReference type="Proteomes" id="UP001620397">
    <property type="component" value="Unassembled WGS sequence"/>
</dbReference>
<feature type="domain" description="Glucose-6-phosphate dehydrogenase NAD-binding" evidence="9">
    <location>
        <begin position="10"/>
        <end position="182"/>
    </location>
</feature>
<dbReference type="RefSeq" id="WP_404540369.1">
    <property type="nucleotide sequence ID" value="NZ_JADIKL010000006.1"/>
</dbReference>
<evidence type="ECO:0000256" key="6">
    <source>
        <dbReference type="ARBA" id="ARBA00023277"/>
    </source>
</evidence>
<comment type="catalytic activity">
    <reaction evidence="7">
        <text>D-glucose 6-phosphate + NADP(+) = 6-phospho-D-glucono-1,5-lactone + NADPH + H(+)</text>
        <dbReference type="Rhea" id="RHEA:15841"/>
        <dbReference type="ChEBI" id="CHEBI:15378"/>
        <dbReference type="ChEBI" id="CHEBI:57783"/>
        <dbReference type="ChEBI" id="CHEBI:57955"/>
        <dbReference type="ChEBI" id="CHEBI:58349"/>
        <dbReference type="ChEBI" id="CHEBI:61548"/>
        <dbReference type="EC" id="1.1.1.49"/>
    </reaction>
</comment>
<reference evidence="11 12" key="1">
    <citation type="submission" date="2020-10" db="EMBL/GenBank/DDBJ databases">
        <title>Phylogeny of dyella-like bacteria.</title>
        <authorList>
            <person name="Fu J."/>
        </authorList>
    </citation>
    <scope>NUCLEOTIDE SEQUENCE [LARGE SCALE GENOMIC DNA]</scope>
    <source>
        <strain evidence="11 12">DKC-1</strain>
    </source>
</reference>
<evidence type="ECO:0000313" key="11">
    <source>
        <dbReference type="EMBL" id="MFK2931627.1"/>
    </source>
</evidence>
<evidence type="ECO:0000313" key="12">
    <source>
        <dbReference type="Proteomes" id="UP001620397"/>
    </source>
</evidence>
<keyword evidence="6 7" id="KW-0119">Carbohydrate metabolism</keyword>
<sequence length="467" mass="50733">MTNPASDALVFFGATGDLAYKQIFPALLAMVARDGLDVPIIGVAHAGWTQEQLRQRAHDSVAEAAKKTGASVDEAAFAKLAARLSYIDGDYQDAATFTQLRQVLGEAKAPLHYLAIPPSLFATVVTHLKTAGCADGARVVVEKPFGRDLASAQALNRTLHAVFPESAIFRIDHYLGKEAVQNLLYFRFANSVLEPVWNNRYVDSVQITMAEEFGVDGRGSFYESVGTIRDVLQNHLLQVTSLLAMDAPIGSDPAALNAEKLRLFRAMRPLAPDDVVRGQFKGYRDVPGVAADSDVETFVALRLHIDTWRWSGVPFCIRAGKKLPLTTTQVVVDMKAPPLSVFDTVGAPQSNYFRFRLSPQVVIAEGVRVKQPGEAMRGEPVELIARHHAGTEMAPYERLLGDAMRGDNSLFTSDECVEAAWRVVDSVLGQGDAVRPYEPGGWGPPEAAALAGDEGWHDPQPEATPPC</sequence>
<protein>
    <recommendedName>
        <fullName evidence="7">Glucose-6-phosphate 1-dehydrogenase</fullName>
        <shortName evidence="7">G6PD</shortName>
        <ecNumber evidence="7">1.1.1.49</ecNumber>
    </recommendedName>
</protein>
<dbReference type="Pfam" id="PF02781">
    <property type="entry name" value="G6PD_C"/>
    <property type="match status" value="1"/>
</dbReference>
<evidence type="ECO:0000256" key="8">
    <source>
        <dbReference type="SAM" id="MobiDB-lite"/>
    </source>
</evidence>
<feature type="binding site" evidence="7">
    <location>
        <position position="211"/>
    </location>
    <ligand>
        <name>substrate</name>
    </ligand>
</feature>
<feature type="binding site" evidence="7">
    <location>
        <position position="177"/>
    </location>
    <ligand>
        <name>substrate</name>
    </ligand>
</feature>
<evidence type="ECO:0000256" key="5">
    <source>
        <dbReference type="ARBA" id="ARBA00023002"/>
    </source>
</evidence>
<feature type="binding site" evidence="7">
    <location>
        <position position="143"/>
    </location>
    <ligand>
        <name>NADP(+)</name>
        <dbReference type="ChEBI" id="CHEBI:58349"/>
    </ligand>
</feature>
<evidence type="ECO:0000256" key="1">
    <source>
        <dbReference type="ARBA" id="ARBA00004937"/>
    </source>
</evidence>
<evidence type="ECO:0000259" key="9">
    <source>
        <dbReference type="Pfam" id="PF00479"/>
    </source>
</evidence>
<dbReference type="HAMAP" id="MF_00966">
    <property type="entry name" value="G6PD"/>
    <property type="match status" value="1"/>
</dbReference>
<dbReference type="InterPro" id="IPR036291">
    <property type="entry name" value="NAD(P)-bd_dom_sf"/>
</dbReference>
<keyword evidence="3 7" id="KW-0313">Glucose metabolism</keyword>
<name>A0ABW8KHL8_9GAMM</name>
<keyword evidence="4 7" id="KW-0521">NADP</keyword>
<comment type="similarity">
    <text evidence="2 7">Belongs to the glucose-6-phosphate dehydrogenase family.</text>
</comment>
<feature type="binding site" evidence="7">
    <location>
        <position position="230"/>
    </location>
    <ligand>
        <name>substrate</name>
    </ligand>
</feature>
<dbReference type="PRINTS" id="PR00079">
    <property type="entry name" value="G6PDHDRGNASE"/>
</dbReference>
<feature type="active site" description="Proton acceptor" evidence="7">
    <location>
        <position position="235"/>
    </location>
</feature>
<dbReference type="PANTHER" id="PTHR23429">
    <property type="entry name" value="GLUCOSE-6-PHOSPHATE 1-DEHYDROGENASE G6PD"/>
    <property type="match status" value="1"/>
</dbReference>
<dbReference type="EC" id="1.1.1.49" evidence="7"/>
<dbReference type="PIRSF" id="PIRSF000110">
    <property type="entry name" value="G6PD"/>
    <property type="match status" value="1"/>
</dbReference>
<comment type="caution">
    <text evidence="11">The sequence shown here is derived from an EMBL/GenBank/DDBJ whole genome shotgun (WGS) entry which is preliminary data.</text>
</comment>
<dbReference type="PANTHER" id="PTHR23429:SF0">
    <property type="entry name" value="GLUCOSE-6-PHOSPHATE 1-DEHYDROGENASE"/>
    <property type="match status" value="1"/>
</dbReference>
<dbReference type="PROSITE" id="PS00069">
    <property type="entry name" value="G6P_DEHYDROGENASE"/>
    <property type="match status" value="1"/>
</dbReference>
<comment type="caution">
    <text evidence="7">Lacks conserved residue(s) required for the propagation of feature annotation.</text>
</comment>
<dbReference type="SUPFAM" id="SSF51735">
    <property type="entry name" value="NAD(P)-binding Rossmann-fold domains"/>
    <property type="match status" value="1"/>
</dbReference>
<feature type="region of interest" description="Disordered" evidence="8">
    <location>
        <begin position="435"/>
        <end position="467"/>
    </location>
</feature>
<dbReference type="InterPro" id="IPR022674">
    <property type="entry name" value="G6P_DH_NAD-bd"/>
</dbReference>
<proteinExistence type="inferred from homology"/>
<feature type="binding site" evidence="7">
    <location>
        <position position="173"/>
    </location>
    <ligand>
        <name>substrate</name>
    </ligand>
</feature>
<evidence type="ECO:0000259" key="10">
    <source>
        <dbReference type="Pfam" id="PF02781"/>
    </source>
</evidence>
<dbReference type="InterPro" id="IPR019796">
    <property type="entry name" value="G6P_DH_AS"/>
</dbReference>
<comment type="pathway">
    <text evidence="1 7">Carbohydrate degradation; pentose phosphate pathway; D-ribulose 5-phosphate from D-glucose 6-phosphate (oxidative stage): step 1/3.</text>
</comment>
<dbReference type="InterPro" id="IPR001282">
    <property type="entry name" value="G6P_DH"/>
</dbReference>
<dbReference type="SUPFAM" id="SSF55347">
    <property type="entry name" value="Glyceraldehyde-3-phosphate dehydrogenase-like, C-terminal domain"/>
    <property type="match status" value="1"/>
</dbReference>
<evidence type="ECO:0000256" key="4">
    <source>
        <dbReference type="ARBA" id="ARBA00022857"/>
    </source>
</evidence>
<evidence type="ECO:0000256" key="2">
    <source>
        <dbReference type="ARBA" id="ARBA00009975"/>
    </source>
</evidence>
<accession>A0ABW8KHL8</accession>